<reference evidence="2 3" key="1">
    <citation type="submission" date="2019-05" db="EMBL/GenBank/DDBJ databases">
        <authorList>
            <person name="Farhan Ul Haque M."/>
        </authorList>
    </citation>
    <scope>NUCLEOTIDE SEQUENCE [LARGE SCALE GENOMIC DNA]</scope>
    <source>
        <strain evidence="2">2</strain>
    </source>
</reference>
<dbReference type="EMBL" id="CABFMQ020000013">
    <property type="protein sequence ID" value="VTZ48838.1"/>
    <property type="molecule type" value="Genomic_DNA"/>
</dbReference>
<evidence type="ECO:0000313" key="2">
    <source>
        <dbReference type="EMBL" id="VTZ48838.1"/>
    </source>
</evidence>
<dbReference type="PANTHER" id="PTHR30399">
    <property type="entry name" value="UNCHARACTERIZED PROTEIN YGJP"/>
    <property type="match status" value="1"/>
</dbReference>
<dbReference type="Gene3D" id="3.30.2010.10">
    <property type="entry name" value="Metalloproteases ('zincins'), catalytic domain"/>
    <property type="match status" value="1"/>
</dbReference>
<comment type="caution">
    <text evidence="2">The sequence shown here is derived from an EMBL/GenBank/DDBJ whole genome shotgun (WGS) entry which is preliminary data.</text>
</comment>
<accession>A0A8B6M1X9</accession>
<dbReference type="Pfam" id="PF01863">
    <property type="entry name" value="YgjP-like"/>
    <property type="match status" value="1"/>
</dbReference>
<dbReference type="PANTHER" id="PTHR30399:SF1">
    <property type="entry name" value="UTP PYROPHOSPHATASE"/>
    <property type="match status" value="1"/>
</dbReference>
<gene>
    <name evidence="2" type="ORF">MPC4_110138</name>
</gene>
<evidence type="ECO:0000313" key="3">
    <source>
        <dbReference type="Proteomes" id="UP000485880"/>
    </source>
</evidence>
<feature type="domain" description="YgjP-like metallopeptidase" evidence="1">
    <location>
        <begin position="68"/>
        <end position="272"/>
    </location>
</feature>
<dbReference type="CDD" id="cd07344">
    <property type="entry name" value="M48_yhfN_like"/>
    <property type="match status" value="1"/>
</dbReference>
<proteinExistence type="predicted"/>
<dbReference type="AlphaFoldDB" id="A0A8B6M1X9"/>
<keyword evidence="3" id="KW-1185">Reference proteome</keyword>
<sequence length="300" mass="32987">MASGRVSAHERLFRERDCAPNPVASDLARLIGKGSSRVSDVAHFDVSHAGATYRVKLKRSAAARRFILRVRAATRDVVLTIPACAKLIDAKGFAERQAPWIGSRLRRLPEKLHLEPGELAPLRGVPHRIEHRPAKRGVVWIQTVEDSFGASAEPLICVNSEACFVSRRIHDFLVREARRDLEAAVARHAAHLGVRVRNITLRDTTSRWGSCTSSGELNFSWRLIMAPPFVLDYLAAHEVAHLLHMNHSPAFWKAVGSLSKDVAAAESWLRTHGMGLHLIGPRTNEAAGVASSPKAATSLQ</sequence>
<evidence type="ECO:0000259" key="1">
    <source>
        <dbReference type="Pfam" id="PF01863"/>
    </source>
</evidence>
<dbReference type="InterPro" id="IPR053136">
    <property type="entry name" value="UTP_pyrophosphatase-like"/>
</dbReference>
<protein>
    <recommendedName>
        <fullName evidence="1">YgjP-like metallopeptidase domain-containing protein</fullName>
    </recommendedName>
</protein>
<organism evidence="2 3">
    <name type="scientific">Methylocella tundrae</name>
    <dbReference type="NCBI Taxonomy" id="227605"/>
    <lineage>
        <taxon>Bacteria</taxon>
        <taxon>Pseudomonadati</taxon>
        <taxon>Pseudomonadota</taxon>
        <taxon>Alphaproteobacteria</taxon>
        <taxon>Hyphomicrobiales</taxon>
        <taxon>Beijerinckiaceae</taxon>
        <taxon>Methylocella</taxon>
    </lineage>
</organism>
<dbReference type="InterPro" id="IPR002725">
    <property type="entry name" value="YgjP-like_metallopeptidase"/>
</dbReference>
<name>A0A8B6M1X9_METTU</name>
<dbReference type="Proteomes" id="UP000485880">
    <property type="component" value="Unassembled WGS sequence"/>
</dbReference>